<reference evidence="1 2" key="1">
    <citation type="submission" date="2017-10" db="EMBL/GenBank/DDBJ databases">
        <title>The draft genome sequence of Lewinella marina KCTC 32374.</title>
        <authorList>
            <person name="Wang K."/>
        </authorList>
    </citation>
    <scope>NUCLEOTIDE SEQUENCE [LARGE SCALE GENOMIC DNA]</scope>
    <source>
        <strain evidence="1 2">MKG-38</strain>
    </source>
</reference>
<protein>
    <submittedName>
        <fullName evidence="1">GNAT family N-acetyltransferase</fullName>
    </submittedName>
</protein>
<accession>A0A2G0CD64</accession>
<name>A0A2G0CD64_9BACT</name>
<dbReference type="OrthoDB" id="5109343at2"/>
<dbReference type="AlphaFoldDB" id="A0A2G0CD64"/>
<evidence type="ECO:0000313" key="2">
    <source>
        <dbReference type="Proteomes" id="UP000226437"/>
    </source>
</evidence>
<dbReference type="SUPFAM" id="SSF55729">
    <property type="entry name" value="Acyl-CoA N-acyltransferases (Nat)"/>
    <property type="match status" value="1"/>
</dbReference>
<dbReference type="GO" id="GO:0016740">
    <property type="term" value="F:transferase activity"/>
    <property type="evidence" value="ECO:0007669"/>
    <property type="project" value="UniProtKB-KW"/>
</dbReference>
<dbReference type="Gene3D" id="3.40.630.30">
    <property type="match status" value="1"/>
</dbReference>
<comment type="caution">
    <text evidence="1">The sequence shown here is derived from an EMBL/GenBank/DDBJ whole genome shotgun (WGS) entry which is preliminary data.</text>
</comment>
<dbReference type="EMBL" id="PDLO01000006">
    <property type="protein sequence ID" value="PHK97902.1"/>
    <property type="molecule type" value="Genomic_DNA"/>
</dbReference>
<sequence length="196" mass="22464">MEAPIKITLARKDYQLKQILALQRANLLDSVDADTASAQGFVTATHDLPLLQRMTAAAASVIAIRERKVLGYCLAMTRDFSQDIPALTYLIERQDGVMHRGQLLGESEYLIMGQICVAEEARGLRLPDRMYKYLRACYHLRYTYCVTAIDARNTRSQRVHERVGFEELDRFTSADGRDWILVIWNWRDGMEGFEKG</sequence>
<evidence type="ECO:0000313" key="1">
    <source>
        <dbReference type="EMBL" id="PHK97902.1"/>
    </source>
</evidence>
<gene>
    <name evidence="1" type="ORF">CGL56_13900</name>
</gene>
<dbReference type="Proteomes" id="UP000226437">
    <property type="component" value="Unassembled WGS sequence"/>
</dbReference>
<organism evidence="1 2">
    <name type="scientific">Neolewinella marina</name>
    <dbReference type="NCBI Taxonomy" id="438751"/>
    <lineage>
        <taxon>Bacteria</taxon>
        <taxon>Pseudomonadati</taxon>
        <taxon>Bacteroidota</taxon>
        <taxon>Saprospiria</taxon>
        <taxon>Saprospirales</taxon>
        <taxon>Lewinellaceae</taxon>
        <taxon>Neolewinella</taxon>
    </lineage>
</organism>
<dbReference type="InterPro" id="IPR016181">
    <property type="entry name" value="Acyl_CoA_acyltransferase"/>
</dbReference>
<proteinExistence type="predicted"/>
<keyword evidence="2" id="KW-1185">Reference proteome</keyword>
<keyword evidence="1" id="KW-0808">Transferase</keyword>
<dbReference type="RefSeq" id="WP_099107176.1">
    <property type="nucleotide sequence ID" value="NZ_JAATJF010000003.1"/>
</dbReference>